<evidence type="ECO:0000313" key="1">
    <source>
        <dbReference type="EMBL" id="GEK75057.1"/>
    </source>
</evidence>
<protein>
    <submittedName>
        <fullName evidence="1">Uncharacterized protein</fullName>
    </submittedName>
</protein>
<gene>
    <name evidence="1" type="ORF">PAT01_03610</name>
</gene>
<name>A0ABQ0U9C7_PSEAF</name>
<keyword evidence="2" id="KW-1185">Reference proteome</keyword>
<sequence length="65" mass="7362">MLSKADSLKFYDALKQLKEVLNLASYISTQANTYKILDKKYHELLNTASIAGGEMLNRRKINNGN</sequence>
<reference evidence="1 2" key="1">
    <citation type="submission" date="2019-07" db="EMBL/GenBank/DDBJ databases">
        <title>Whole genome shotgun sequence of Pseudoalteromonas atlantica NBRC 103033.</title>
        <authorList>
            <person name="Hosoyama A."/>
            <person name="Uohara A."/>
            <person name="Ohji S."/>
            <person name="Ichikawa N."/>
        </authorList>
    </citation>
    <scope>NUCLEOTIDE SEQUENCE [LARGE SCALE GENOMIC DNA]</scope>
    <source>
        <strain evidence="1 2">NBRC 103033</strain>
    </source>
</reference>
<comment type="caution">
    <text evidence="1">The sequence shown here is derived from an EMBL/GenBank/DDBJ whole genome shotgun (WGS) entry which is preliminary data.</text>
</comment>
<accession>A0ABQ0U9C7</accession>
<evidence type="ECO:0000313" key="2">
    <source>
        <dbReference type="Proteomes" id="UP000321189"/>
    </source>
</evidence>
<organism evidence="1 2">
    <name type="scientific">Pseudoalteromonas atlantica</name>
    <name type="common">Alteromonas atlantica</name>
    <dbReference type="NCBI Taxonomy" id="288"/>
    <lineage>
        <taxon>Bacteria</taxon>
        <taxon>Pseudomonadati</taxon>
        <taxon>Pseudomonadota</taxon>
        <taxon>Gammaproteobacteria</taxon>
        <taxon>Alteromonadales</taxon>
        <taxon>Pseudoalteromonadaceae</taxon>
        <taxon>Pseudoalteromonas</taxon>
    </lineage>
</organism>
<proteinExistence type="predicted"/>
<dbReference type="EMBL" id="BJUT01000001">
    <property type="protein sequence ID" value="GEK75057.1"/>
    <property type="molecule type" value="Genomic_DNA"/>
</dbReference>
<dbReference type="Proteomes" id="UP000321189">
    <property type="component" value="Unassembled WGS sequence"/>
</dbReference>